<reference evidence="1 2" key="1">
    <citation type="submission" date="2023-07" db="EMBL/GenBank/DDBJ databases">
        <title>Sequencing the genomes of 1000 actinobacteria strains.</title>
        <authorList>
            <person name="Klenk H.-P."/>
        </authorList>
    </citation>
    <scope>NUCLEOTIDE SEQUENCE [LARGE SCALE GENOMIC DNA]</scope>
    <source>
        <strain evidence="1 2">DSM 44709</strain>
    </source>
</reference>
<gene>
    <name evidence="1" type="ORF">J2S42_007481</name>
</gene>
<dbReference type="Proteomes" id="UP001240236">
    <property type="component" value="Unassembled WGS sequence"/>
</dbReference>
<accession>A0AAE3W7N8</accession>
<evidence type="ECO:0000313" key="1">
    <source>
        <dbReference type="EMBL" id="MDQ0370812.1"/>
    </source>
</evidence>
<organism evidence="1 2">
    <name type="scientific">Catenuloplanes indicus</name>
    <dbReference type="NCBI Taxonomy" id="137267"/>
    <lineage>
        <taxon>Bacteria</taxon>
        <taxon>Bacillati</taxon>
        <taxon>Actinomycetota</taxon>
        <taxon>Actinomycetes</taxon>
        <taxon>Micromonosporales</taxon>
        <taxon>Micromonosporaceae</taxon>
        <taxon>Catenuloplanes</taxon>
    </lineage>
</organism>
<comment type="caution">
    <text evidence="1">The sequence shown here is derived from an EMBL/GenBank/DDBJ whole genome shotgun (WGS) entry which is preliminary data.</text>
</comment>
<dbReference type="EMBL" id="JAUSUZ010000001">
    <property type="protein sequence ID" value="MDQ0370812.1"/>
    <property type="molecule type" value="Genomic_DNA"/>
</dbReference>
<dbReference type="AlphaFoldDB" id="A0AAE3W7N8"/>
<proteinExistence type="predicted"/>
<evidence type="ECO:0000313" key="2">
    <source>
        <dbReference type="Proteomes" id="UP001240236"/>
    </source>
</evidence>
<sequence length="97" mass="9933">MNRTIRTAAGLAAALVLVAFALLGAAVAGSYHDLGVVLAGTHWDSIATGVLTGTNWDAVLPLFNKNWNVTGAADISVVLLSGQDWTAIGVAGFQKPT</sequence>
<name>A0AAE3W7N8_9ACTN</name>
<dbReference type="RefSeq" id="WP_307247071.1">
    <property type="nucleotide sequence ID" value="NZ_JAUSUZ010000001.1"/>
</dbReference>
<keyword evidence="2" id="KW-1185">Reference proteome</keyword>
<protein>
    <submittedName>
        <fullName evidence="1">Uncharacterized protein</fullName>
    </submittedName>
</protein>